<protein>
    <submittedName>
        <fullName evidence="5">SDR family oxidoreductase</fullName>
    </submittedName>
</protein>
<dbReference type="RefSeq" id="WP_338180882.1">
    <property type="nucleotide sequence ID" value="NZ_JAEKNQ010000048.1"/>
</dbReference>
<dbReference type="PANTHER" id="PTHR44196:SF1">
    <property type="entry name" value="DEHYDROGENASE_REDUCTASE SDR FAMILY MEMBER 7B"/>
    <property type="match status" value="1"/>
</dbReference>
<evidence type="ECO:0000313" key="6">
    <source>
        <dbReference type="Proteomes" id="UP000620075"/>
    </source>
</evidence>
<dbReference type="SUPFAM" id="SSF51735">
    <property type="entry name" value="NAD(P)-binding Rossmann-fold domains"/>
    <property type="match status" value="1"/>
</dbReference>
<evidence type="ECO:0000259" key="4">
    <source>
        <dbReference type="SMART" id="SM00822"/>
    </source>
</evidence>
<dbReference type="Proteomes" id="UP000620075">
    <property type="component" value="Unassembled WGS sequence"/>
</dbReference>
<dbReference type="EMBL" id="JAEKNQ010000048">
    <property type="protein sequence ID" value="MBJ7603999.1"/>
    <property type="molecule type" value="Genomic_DNA"/>
</dbReference>
<comment type="caution">
    <text evidence="5">The sequence shown here is derived from an EMBL/GenBank/DDBJ whole genome shotgun (WGS) entry which is preliminary data.</text>
</comment>
<dbReference type="PANTHER" id="PTHR44196">
    <property type="entry name" value="DEHYDROGENASE/REDUCTASE SDR FAMILY MEMBER 7B"/>
    <property type="match status" value="1"/>
</dbReference>
<dbReference type="PRINTS" id="PR00080">
    <property type="entry name" value="SDRFAMILY"/>
</dbReference>
<feature type="domain" description="Ketoreductase" evidence="4">
    <location>
        <begin position="35"/>
        <end position="220"/>
    </location>
</feature>
<sequence>MAKPGGLVLGLGATGVSLAVLAARRRRELLDLSDHTALVTGGSRGLGFLIAGELVRQGCRRVAICARDLDQLARAQELLSADGVQVVALPCDVSDQRQVENLIQQVEERLGPVDLLVNNAGVIQVGPQAALTEADYREALDIMFWGVLQPTLAVLPSMRRRHAGHIVNITSIGGKISVPHLSAYSTAKFAAAGFSEGLHAELAREGIAVTTVVPGLMRTGSHLNAKFKVDGDYPLFALGASLPGISMDAERAARQIVVAARRGAAEVILSLPAKVAVRVNGVAPASVSRVLGLVARLLPAAPAQPAQASSGREVEQRKTNAGLRLATGLSRNAARRFNQTQL</sequence>
<dbReference type="PRINTS" id="PR00081">
    <property type="entry name" value="GDHRDH"/>
</dbReference>
<dbReference type="InterPro" id="IPR036291">
    <property type="entry name" value="NAD(P)-bd_dom_sf"/>
</dbReference>
<evidence type="ECO:0000256" key="2">
    <source>
        <dbReference type="ARBA" id="ARBA00023002"/>
    </source>
</evidence>
<dbReference type="SMART" id="SM00822">
    <property type="entry name" value="PKS_KR"/>
    <property type="match status" value="1"/>
</dbReference>
<reference evidence="5 6" key="1">
    <citation type="submission" date="2020-10" db="EMBL/GenBank/DDBJ databases">
        <title>Ca. Dormibacterota MAGs.</title>
        <authorList>
            <person name="Montgomery K."/>
        </authorList>
    </citation>
    <scope>NUCLEOTIDE SEQUENCE [LARGE SCALE GENOMIC DNA]</scope>
    <source>
        <strain evidence="5">SC8811_S16_3</strain>
    </source>
</reference>
<evidence type="ECO:0000313" key="5">
    <source>
        <dbReference type="EMBL" id="MBJ7603999.1"/>
    </source>
</evidence>
<keyword evidence="2" id="KW-0560">Oxidoreductase</keyword>
<gene>
    <name evidence="5" type="ORF">JF888_12520</name>
</gene>
<dbReference type="PROSITE" id="PS00061">
    <property type="entry name" value="ADH_SHORT"/>
    <property type="match status" value="1"/>
</dbReference>
<proteinExistence type="inferred from homology"/>
<dbReference type="AlphaFoldDB" id="A0A934KCL4"/>
<dbReference type="InterPro" id="IPR057326">
    <property type="entry name" value="KR_dom"/>
</dbReference>
<comment type="similarity">
    <text evidence="1 3">Belongs to the short-chain dehydrogenases/reductases (SDR) family.</text>
</comment>
<dbReference type="InterPro" id="IPR020904">
    <property type="entry name" value="Sc_DH/Rdtase_CS"/>
</dbReference>
<dbReference type="Gene3D" id="3.40.50.720">
    <property type="entry name" value="NAD(P)-binding Rossmann-like Domain"/>
    <property type="match status" value="1"/>
</dbReference>
<evidence type="ECO:0000256" key="3">
    <source>
        <dbReference type="RuleBase" id="RU000363"/>
    </source>
</evidence>
<dbReference type="InterPro" id="IPR002347">
    <property type="entry name" value="SDR_fam"/>
</dbReference>
<accession>A0A934KCL4</accession>
<evidence type="ECO:0000256" key="1">
    <source>
        <dbReference type="ARBA" id="ARBA00006484"/>
    </source>
</evidence>
<dbReference type="GO" id="GO:0016491">
    <property type="term" value="F:oxidoreductase activity"/>
    <property type="evidence" value="ECO:0007669"/>
    <property type="project" value="UniProtKB-KW"/>
</dbReference>
<name>A0A934KCL4_9BACT</name>
<organism evidence="5 6">
    <name type="scientific">Candidatus Dormiibacter inghamiae</name>
    <dbReference type="NCBI Taxonomy" id="3127013"/>
    <lineage>
        <taxon>Bacteria</taxon>
        <taxon>Bacillati</taxon>
        <taxon>Candidatus Dormiibacterota</taxon>
        <taxon>Candidatus Dormibacteria</taxon>
        <taxon>Candidatus Dormibacterales</taxon>
        <taxon>Candidatus Dormibacteraceae</taxon>
        <taxon>Candidatus Dormiibacter</taxon>
    </lineage>
</organism>
<dbReference type="GO" id="GO:0016020">
    <property type="term" value="C:membrane"/>
    <property type="evidence" value="ECO:0007669"/>
    <property type="project" value="TreeGrafter"/>
</dbReference>
<dbReference type="Pfam" id="PF00106">
    <property type="entry name" value="adh_short"/>
    <property type="match status" value="1"/>
</dbReference>